<dbReference type="InterPro" id="IPR051391">
    <property type="entry name" value="Protease_inhibitor_I20"/>
</dbReference>
<dbReference type="GO" id="GO:0004867">
    <property type="term" value="F:serine-type endopeptidase inhibitor activity"/>
    <property type="evidence" value="ECO:0007669"/>
    <property type="project" value="UniProtKB-KW"/>
</dbReference>
<sequence length="179" mass="19158">MRSMATSRLHITCALLLIGADENGGRRMPSLLSASGLRDLLVLRLREAPGELQLLPGPQRLHAPSLRRDAANLLLTPKYYGAVNEVENYANPLRYGFGAAGKSLKLDFFGKALFVLRSRASSGPWAGRHGGVPCPQICVAVDYVTCPSSGSQQLPAVCNCCMTTKGCTLHLSDGTQQSC</sequence>
<name>A0AAQ3TE56_PASNO</name>
<dbReference type="Proteomes" id="UP001341281">
    <property type="component" value="Chromosome 04"/>
</dbReference>
<keyword evidence="2" id="KW-0722">Serine protease inhibitor</keyword>
<accession>A0AAQ3TE56</accession>
<keyword evidence="4" id="KW-1185">Reference proteome</keyword>
<evidence type="ECO:0000256" key="2">
    <source>
        <dbReference type="ARBA" id="ARBA00022900"/>
    </source>
</evidence>
<proteinExistence type="inferred from homology"/>
<dbReference type="Pfam" id="PF02428">
    <property type="entry name" value="Prot_inhib_II"/>
    <property type="match status" value="1"/>
</dbReference>
<evidence type="ECO:0000256" key="1">
    <source>
        <dbReference type="ARBA" id="ARBA00007766"/>
    </source>
</evidence>
<evidence type="ECO:0000313" key="3">
    <source>
        <dbReference type="EMBL" id="WVZ71828.1"/>
    </source>
</evidence>
<dbReference type="AlphaFoldDB" id="A0AAQ3TE56"/>
<evidence type="ECO:0000313" key="4">
    <source>
        <dbReference type="Proteomes" id="UP001341281"/>
    </source>
</evidence>
<dbReference type="SUPFAM" id="SSF100897">
    <property type="entry name" value="Plant proteinase inhibitors"/>
    <property type="match status" value="1"/>
</dbReference>
<dbReference type="PANTHER" id="PTHR33832:SF15">
    <property type="entry name" value="SERINE-TYPE ENDOPEPTIDASE INHIBITOR"/>
    <property type="match status" value="1"/>
</dbReference>
<keyword evidence="2" id="KW-0646">Protease inhibitor</keyword>
<reference evidence="3 4" key="1">
    <citation type="submission" date="2024-02" db="EMBL/GenBank/DDBJ databases">
        <title>High-quality chromosome-scale genome assembly of Pensacola bahiagrass (Paspalum notatum Flugge var. saurae).</title>
        <authorList>
            <person name="Vega J.M."/>
            <person name="Podio M."/>
            <person name="Orjuela J."/>
            <person name="Siena L.A."/>
            <person name="Pessino S.C."/>
            <person name="Combes M.C."/>
            <person name="Mariac C."/>
            <person name="Albertini E."/>
            <person name="Pupilli F."/>
            <person name="Ortiz J.P.A."/>
            <person name="Leblanc O."/>
        </authorList>
    </citation>
    <scope>NUCLEOTIDE SEQUENCE [LARGE SCALE GENOMIC DNA]</scope>
    <source>
        <strain evidence="3">R1</strain>
        <tissue evidence="3">Leaf</tissue>
    </source>
</reference>
<dbReference type="InterPro" id="IPR003465">
    <property type="entry name" value="Prot_inh_I20"/>
</dbReference>
<dbReference type="Gene3D" id="3.30.60.30">
    <property type="match status" value="1"/>
</dbReference>
<dbReference type="PANTHER" id="PTHR33832">
    <property type="entry name" value="SERINE-TYPE ENDOPEPTIDASE INHIBITOR"/>
    <property type="match status" value="1"/>
</dbReference>
<gene>
    <name evidence="3" type="ORF">U9M48_020363</name>
</gene>
<dbReference type="EMBL" id="CP144748">
    <property type="protein sequence ID" value="WVZ71828.1"/>
    <property type="molecule type" value="Genomic_DNA"/>
</dbReference>
<protein>
    <submittedName>
        <fullName evidence="3">Uncharacterized protein</fullName>
    </submittedName>
</protein>
<organism evidence="3 4">
    <name type="scientific">Paspalum notatum var. saurae</name>
    <dbReference type="NCBI Taxonomy" id="547442"/>
    <lineage>
        <taxon>Eukaryota</taxon>
        <taxon>Viridiplantae</taxon>
        <taxon>Streptophyta</taxon>
        <taxon>Embryophyta</taxon>
        <taxon>Tracheophyta</taxon>
        <taxon>Spermatophyta</taxon>
        <taxon>Magnoliopsida</taxon>
        <taxon>Liliopsida</taxon>
        <taxon>Poales</taxon>
        <taxon>Poaceae</taxon>
        <taxon>PACMAD clade</taxon>
        <taxon>Panicoideae</taxon>
        <taxon>Andropogonodae</taxon>
        <taxon>Paspaleae</taxon>
        <taxon>Paspalinae</taxon>
        <taxon>Paspalum</taxon>
    </lineage>
</organism>
<comment type="similarity">
    <text evidence="1">Belongs to the protease inhibitor I20 (potato type II proteinase inhibitor) family.</text>
</comment>